<dbReference type="UniPathway" id="UPA00288">
    <property type="reaction ID" value="UER01023"/>
</dbReference>
<comment type="subunit">
    <text evidence="4 11">Homodimer.</text>
</comment>
<comment type="catalytic activity">
    <reaction evidence="11">
        <text>(6R)-5,10-methylene-5,6,7,8-tetrahydrofolate + glycine + H2O = (6S)-5,6,7,8-tetrahydrofolate + L-serine</text>
        <dbReference type="Rhea" id="RHEA:15481"/>
        <dbReference type="ChEBI" id="CHEBI:15377"/>
        <dbReference type="ChEBI" id="CHEBI:15636"/>
        <dbReference type="ChEBI" id="CHEBI:33384"/>
        <dbReference type="ChEBI" id="CHEBI:57305"/>
        <dbReference type="ChEBI" id="CHEBI:57453"/>
        <dbReference type="EC" id="2.1.2.1"/>
    </reaction>
</comment>
<dbReference type="GO" id="GO:0019264">
    <property type="term" value="P:glycine biosynthetic process from serine"/>
    <property type="evidence" value="ECO:0007669"/>
    <property type="project" value="UniProtKB-UniRule"/>
</dbReference>
<dbReference type="InterPro" id="IPR039429">
    <property type="entry name" value="SHMT-like_dom"/>
</dbReference>
<dbReference type="CDD" id="cd00378">
    <property type="entry name" value="SHMT"/>
    <property type="match status" value="1"/>
</dbReference>
<comment type="pathway">
    <text evidence="11">Amino-acid biosynthesis; glycine biosynthesis; glycine from L-serine: step 1/1.</text>
</comment>
<dbReference type="OMA" id="CQFANVQ"/>
<dbReference type="AlphaFoldDB" id="A0A2R7DSA3"/>
<evidence type="ECO:0000256" key="2">
    <source>
        <dbReference type="ARBA" id="ARBA00004496"/>
    </source>
</evidence>
<evidence type="ECO:0000256" key="12">
    <source>
        <dbReference type="PIRSR" id="PIRSR000412-50"/>
    </source>
</evidence>
<dbReference type="Proteomes" id="UP000245735">
    <property type="component" value="Unassembled WGS sequence"/>
</dbReference>
<organism evidence="16 17">
    <name type="scientific">Limosilactobacillus reuteri</name>
    <name type="common">Lactobacillus reuteri</name>
    <dbReference type="NCBI Taxonomy" id="1598"/>
    <lineage>
        <taxon>Bacteria</taxon>
        <taxon>Bacillati</taxon>
        <taxon>Bacillota</taxon>
        <taxon>Bacilli</taxon>
        <taxon>Lactobacillales</taxon>
        <taxon>Lactobacillaceae</taxon>
        <taxon>Limosilactobacillus</taxon>
    </lineage>
</organism>
<comment type="pathway">
    <text evidence="11">One-carbon metabolism; tetrahydrofolate interconversion.</text>
</comment>
<dbReference type="InterPro" id="IPR049943">
    <property type="entry name" value="Ser_HO-MeTrfase-like"/>
</dbReference>
<reference evidence="14" key="4">
    <citation type="submission" date="2022-08" db="EMBL/GenBank/DDBJ databases">
        <authorList>
            <person name="Huang K."/>
        </authorList>
    </citation>
    <scope>NUCLEOTIDE SEQUENCE</scope>
    <source>
        <strain evidence="14">RGW1</strain>
    </source>
</reference>
<evidence type="ECO:0000256" key="11">
    <source>
        <dbReference type="HAMAP-Rule" id="MF_00051"/>
    </source>
</evidence>
<dbReference type="EMBL" id="QGHT01000020">
    <property type="protein sequence ID" value="PWT41622.1"/>
    <property type="molecule type" value="Genomic_DNA"/>
</dbReference>
<keyword evidence="6 11" id="KW-0554">One-carbon metabolism</keyword>
<dbReference type="Gene3D" id="3.40.640.10">
    <property type="entry name" value="Type I PLP-dependent aspartate aminotransferase-like (Major domain)"/>
    <property type="match status" value="1"/>
</dbReference>
<keyword evidence="8 11" id="KW-0808">Transferase</keyword>
<dbReference type="EC" id="2.1.2.1" evidence="11"/>
<dbReference type="Proteomes" id="UP001286376">
    <property type="component" value="Unassembled WGS sequence"/>
</dbReference>
<evidence type="ECO:0000313" key="16">
    <source>
        <dbReference type="EMBL" id="PWT41622.1"/>
    </source>
</evidence>
<feature type="site" description="Plays an important role in substrate specificity" evidence="11">
    <location>
        <position position="224"/>
    </location>
</feature>
<keyword evidence="7 11" id="KW-0028">Amino-acid biosynthesis</keyword>
<dbReference type="GO" id="GO:0004372">
    <property type="term" value="F:glycine hydroxymethyltransferase activity"/>
    <property type="evidence" value="ECO:0007669"/>
    <property type="project" value="UniProtKB-UniRule"/>
</dbReference>
<evidence type="ECO:0000256" key="4">
    <source>
        <dbReference type="ARBA" id="ARBA00011738"/>
    </source>
</evidence>
<comment type="caution">
    <text evidence="11">Lacks conserved residue(s) required for the propagation of feature annotation.</text>
</comment>
<dbReference type="NCBIfam" id="NF000586">
    <property type="entry name" value="PRK00011.1"/>
    <property type="match status" value="1"/>
</dbReference>
<dbReference type="PIRSF" id="PIRSF000412">
    <property type="entry name" value="SHMT"/>
    <property type="match status" value="1"/>
</dbReference>
<feature type="binding site" evidence="11">
    <location>
        <begin position="120"/>
        <end position="122"/>
    </location>
    <ligand>
        <name>(6S)-5,6,7,8-tetrahydrofolate</name>
        <dbReference type="ChEBI" id="CHEBI:57453"/>
    </ligand>
</feature>
<dbReference type="HAMAP" id="MF_00051">
    <property type="entry name" value="SHMT"/>
    <property type="match status" value="1"/>
</dbReference>
<dbReference type="InterPro" id="IPR015424">
    <property type="entry name" value="PyrdxlP-dep_Trfase"/>
</dbReference>
<dbReference type="PROSITE" id="PS00096">
    <property type="entry name" value="SHMT"/>
    <property type="match status" value="1"/>
</dbReference>
<dbReference type="EMBL" id="QGHV01000069">
    <property type="protein sequence ID" value="PWT36603.1"/>
    <property type="molecule type" value="Genomic_DNA"/>
</dbReference>
<dbReference type="EMBL" id="JAOTNP010000035">
    <property type="protein sequence ID" value="MDV8947060.1"/>
    <property type="molecule type" value="Genomic_DNA"/>
</dbReference>
<reference evidence="16 17" key="1">
    <citation type="journal article" date="2018" name="Front. Microbiol.">
        <title>Comparative Genomics of the Herbivore Gut Symbiont Lactobacillus reuteri Reveals Genetic Diversity and Lifestyle Adaptation.</title>
        <authorList>
            <person name="Zhao J."/>
        </authorList>
    </citation>
    <scope>NUCLEOTIDE SEQUENCE [LARGE SCALE GENOMIC DNA]</scope>
    <source>
        <strain evidence="16 17">LR10</strain>
        <strain evidence="15">LR9</strain>
    </source>
</reference>
<evidence type="ECO:0000256" key="5">
    <source>
        <dbReference type="ARBA" id="ARBA00022490"/>
    </source>
</evidence>
<evidence type="ECO:0000256" key="3">
    <source>
        <dbReference type="ARBA" id="ARBA00006376"/>
    </source>
</evidence>
<evidence type="ECO:0000256" key="10">
    <source>
        <dbReference type="ARBA" id="ARBA00054606"/>
    </source>
</evidence>
<dbReference type="GO" id="GO:0008168">
    <property type="term" value="F:methyltransferase activity"/>
    <property type="evidence" value="ECO:0007669"/>
    <property type="project" value="UniProtKB-KW"/>
</dbReference>
<dbReference type="GO" id="GO:0032259">
    <property type="term" value="P:methylation"/>
    <property type="evidence" value="ECO:0007669"/>
    <property type="project" value="UniProtKB-KW"/>
</dbReference>
<dbReference type="SUPFAM" id="SSF53383">
    <property type="entry name" value="PLP-dependent transferases"/>
    <property type="match status" value="1"/>
</dbReference>
<dbReference type="InterPro" id="IPR015421">
    <property type="entry name" value="PyrdxlP-dep_Trfase_major"/>
</dbReference>
<evidence type="ECO:0000256" key="6">
    <source>
        <dbReference type="ARBA" id="ARBA00022563"/>
    </source>
</evidence>
<dbReference type="InterPro" id="IPR019798">
    <property type="entry name" value="Ser_HO-MeTrfase_PLP_BS"/>
</dbReference>
<reference evidence="16" key="2">
    <citation type="submission" date="2018-05" db="EMBL/GenBank/DDBJ databases">
        <authorList>
            <person name="Peng X.Y."/>
            <person name="Xu Y.F."/>
            <person name="Luo D."/>
            <person name="Yu J."/>
            <person name="Gu J.Y."/>
        </authorList>
    </citation>
    <scope>NUCLEOTIDE SEQUENCE</scope>
    <source>
        <strain evidence="16">LR10</strain>
        <strain evidence="15">LR9</strain>
    </source>
</reference>
<accession>A0A2R7DSA3</accession>
<keyword evidence="16" id="KW-0489">Methyltransferase</keyword>
<protein>
    <recommendedName>
        <fullName evidence="11">Serine hydroxymethyltransferase</fullName>
        <shortName evidence="11">SHMT</shortName>
        <shortName evidence="11">Serine methylase</shortName>
        <ecNumber evidence="11">2.1.2.1</ecNumber>
    </recommendedName>
</protein>
<dbReference type="RefSeq" id="WP_003667552.1">
    <property type="nucleotide sequence ID" value="NZ_CALNWZ010000019.1"/>
</dbReference>
<dbReference type="SMR" id="A0A2R7DSA3"/>
<feature type="binding site" evidence="11">
    <location>
        <begin position="350"/>
        <end position="352"/>
    </location>
    <ligand>
        <name>(6S)-5,6,7,8-tetrahydrofolate</name>
        <dbReference type="ChEBI" id="CHEBI:57453"/>
    </ligand>
</feature>
<gene>
    <name evidence="11 16" type="primary">glyA</name>
    <name evidence="16" type="ORF">DKZ22_05985</name>
    <name evidence="15" type="ORF">DKZ35_09425</name>
    <name evidence="14" type="ORF">NX099_06540</name>
</gene>
<dbReference type="GO" id="GO:0035999">
    <property type="term" value="P:tetrahydrofolate interconversion"/>
    <property type="evidence" value="ECO:0007669"/>
    <property type="project" value="UniProtKB-UniRule"/>
</dbReference>
<dbReference type="UniPathway" id="UPA00193"/>
<dbReference type="Proteomes" id="UP000245980">
    <property type="component" value="Unassembled WGS sequence"/>
</dbReference>
<dbReference type="FunFam" id="3.40.640.10:FF:000001">
    <property type="entry name" value="Serine hydroxymethyltransferase"/>
    <property type="match status" value="1"/>
</dbReference>
<comment type="function">
    <text evidence="10">Catalyzes the reversible interconversion of serine and glycine with tetrahydrofolate (THF) serving as the one-carbon carrier. This reaction serves as the major source of one-carbon groups required for the biosynthesis of purines, thymidylate, methionine, and other important biomolecules. Also exhibits THF-independent aldolase activity toward beta-hydroxyamino acids, producing glycine and aldehydes, via a retro-aldol mechanism. Thus, is able to catalyze the cleavage of L-allo-threonine.</text>
</comment>
<dbReference type="InterPro" id="IPR015422">
    <property type="entry name" value="PyrdxlP-dep_Trfase_small"/>
</dbReference>
<feature type="domain" description="Serine hydroxymethyltransferase-like" evidence="13">
    <location>
        <begin position="7"/>
        <end position="381"/>
    </location>
</feature>
<comment type="subcellular location">
    <subcellularLocation>
        <location evidence="2 11">Cytoplasm</location>
    </subcellularLocation>
</comment>
<feature type="binding site" evidence="11">
    <location>
        <position position="241"/>
    </location>
    <ligand>
        <name>(6S)-5,6,7,8-tetrahydrofolate</name>
        <dbReference type="ChEBI" id="CHEBI:57453"/>
    </ligand>
</feature>
<feature type="modified residue" description="N6-(pyridoxal phosphate)lysine" evidence="11 12">
    <location>
        <position position="225"/>
    </location>
</feature>
<evidence type="ECO:0000313" key="15">
    <source>
        <dbReference type="EMBL" id="PWT36603.1"/>
    </source>
</evidence>
<evidence type="ECO:0000256" key="1">
    <source>
        <dbReference type="ARBA" id="ARBA00001933"/>
    </source>
</evidence>
<keyword evidence="9 11" id="KW-0663">Pyridoxal phosphate</keyword>
<evidence type="ECO:0000259" key="13">
    <source>
        <dbReference type="Pfam" id="PF00464"/>
    </source>
</evidence>
<evidence type="ECO:0000256" key="9">
    <source>
        <dbReference type="ARBA" id="ARBA00022898"/>
    </source>
</evidence>
<dbReference type="PANTHER" id="PTHR11680:SF35">
    <property type="entry name" value="SERINE HYDROXYMETHYLTRANSFERASE 1"/>
    <property type="match status" value="1"/>
</dbReference>
<name>A0A2R7DSA3_LIMRT</name>
<evidence type="ECO:0000313" key="14">
    <source>
        <dbReference type="EMBL" id="MDV8947060.1"/>
    </source>
</evidence>
<dbReference type="PANTHER" id="PTHR11680">
    <property type="entry name" value="SERINE HYDROXYMETHYLTRANSFERASE"/>
    <property type="match status" value="1"/>
</dbReference>
<dbReference type="InterPro" id="IPR001085">
    <property type="entry name" value="Ser_HO-MeTrfase"/>
</dbReference>
<evidence type="ECO:0000313" key="18">
    <source>
        <dbReference type="Proteomes" id="UP001286376"/>
    </source>
</evidence>
<evidence type="ECO:0000256" key="8">
    <source>
        <dbReference type="ARBA" id="ARBA00022679"/>
    </source>
</evidence>
<sequence>MNYGKKSPQLWAAIENEEQRQQDTIELIASENIVSDAVREAQGSVLTNKYAEGYPNKRYYGGCEFIDQVEQLAIDYAKKLFNAAYVNVQPHSGSQANMAVYQALLKPGDVILGMGMDAGGHLTHGATVNFSGKLYKTYGYGLNPDTEELDYDEIMALAKKVKPQLIVAGASAYSRIIDWQAFRKIADEVGAYLMVDMAHIAGLVATGTHPSPLPIADVVTTTTHKTLRGPRGGMILSKSTELGRKINSAVFPGIQGGPLEHVIAGKAQAFYEDLQPEYAEYIQQVVKNAQAMEKVFNTSKQIRVVSGKTENHLLVLDLTKTGLTGKDAQNLLDRVHITTNKEAIPNDPRSPFITSGLRIGTPAITSRGFKEEDAQKVAELISTALTNPTDEERLQEVAKGVHELTTKYPLN</sequence>
<comment type="similarity">
    <text evidence="3 11">Belongs to the SHMT family.</text>
</comment>
<dbReference type="Pfam" id="PF00464">
    <property type="entry name" value="SHMT"/>
    <property type="match status" value="1"/>
</dbReference>
<evidence type="ECO:0000256" key="7">
    <source>
        <dbReference type="ARBA" id="ARBA00022605"/>
    </source>
</evidence>
<reference evidence="14 18" key="3">
    <citation type="journal article" date="2022" name="Front. Cell. Infect. Microbiol.">
        <title>The probiotic and immunomodulation effects of Limosilactobacillus reuteri RGW1 isolated from calf feces.</title>
        <authorList>
            <person name="Huang K."/>
            <person name="Shi W."/>
            <person name="Yang B."/>
            <person name="Wang J."/>
        </authorList>
    </citation>
    <scope>NUCLEOTIDE SEQUENCE [LARGE SCALE GENOMIC DNA]</scope>
    <source>
        <strain evidence="14 18">RGW1</strain>
    </source>
</reference>
<keyword evidence="5 11" id="KW-0963">Cytoplasm</keyword>
<dbReference type="Gene3D" id="3.90.1150.10">
    <property type="entry name" value="Aspartate Aminotransferase, domain 1"/>
    <property type="match status" value="1"/>
</dbReference>
<dbReference type="GO" id="GO:0005829">
    <property type="term" value="C:cytosol"/>
    <property type="evidence" value="ECO:0007669"/>
    <property type="project" value="TreeGrafter"/>
</dbReference>
<comment type="cofactor">
    <cofactor evidence="1 11 12">
        <name>pyridoxal 5'-phosphate</name>
        <dbReference type="ChEBI" id="CHEBI:597326"/>
    </cofactor>
</comment>
<comment type="caution">
    <text evidence="16">The sequence shown here is derived from an EMBL/GenBank/DDBJ whole genome shotgun (WGS) entry which is preliminary data.</text>
</comment>
<proteinExistence type="inferred from homology"/>
<evidence type="ECO:0000313" key="17">
    <source>
        <dbReference type="Proteomes" id="UP000245980"/>
    </source>
</evidence>
<dbReference type="GO" id="GO:0030170">
    <property type="term" value="F:pyridoxal phosphate binding"/>
    <property type="evidence" value="ECO:0007669"/>
    <property type="project" value="UniProtKB-UniRule"/>
</dbReference>